<dbReference type="EMBL" id="QCYK01000003">
    <property type="protein sequence ID" value="PUZ23355.1"/>
    <property type="molecule type" value="Genomic_DNA"/>
</dbReference>
<proteinExistence type="predicted"/>
<accession>A0A2T7BE53</accession>
<comment type="caution">
    <text evidence="1">The sequence shown here is derived from an EMBL/GenBank/DDBJ whole genome shotgun (WGS) entry which is preliminary data.</text>
</comment>
<dbReference type="OrthoDB" id="195113at2"/>
<organism evidence="1 2">
    <name type="scientific">Chitinophaga parva</name>
    <dbReference type="NCBI Taxonomy" id="2169414"/>
    <lineage>
        <taxon>Bacteria</taxon>
        <taxon>Pseudomonadati</taxon>
        <taxon>Bacteroidota</taxon>
        <taxon>Chitinophagia</taxon>
        <taxon>Chitinophagales</taxon>
        <taxon>Chitinophagaceae</taxon>
        <taxon>Chitinophaga</taxon>
    </lineage>
</organism>
<reference evidence="1 2" key="1">
    <citation type="submission" date="2018-04" db="EMBL/GenBank/DDBJ databases">
        <title>Chitinophaga fuyangensis sp. nov., isolated from soil in a chemical factory.</title>
        <authorList>
            <person name="Chen K."/>
        </authorList>
    </citation>
    <scope>NUCLEOTIDE SEQUENCE [LARGE SCALE GENOMIC DNA]</scope>
    <source>
        <strain evidence="1 2">LY-1</strain>
    </source>
</reference>
<dbReference type="Proteomes" id="UP000244450">
    <property type="component" value="Unassembled WGS sequence"/>
</dbReference>
<dbReference type="RefSeq" id="WP_108689110.1">
    <property type="nucleotide sequence ID" value="NZ_QCYK01000003.1"/>
</dbReference>
<gene>
    <name evidence="1" type="ORF">DCC81_23510</name>
</gene>
<evidence type="ECO:0000313" key="1">
    <source>
        <dbReference type="EMBL" id="PUZ23355.1"/>
    </source>
</evidence>
<keyword evidence="2" id="KW-1185">Reference proteome</keyword>
<evidence type="ECO:0000313" key="2">
    <source>
        <dbReference type="Proteomes" id="UP000244450"/>
    </source>
</evidence>
<dbReference type="AlphaFoldDB" id="A0A2T7BE53"/>
<protein>
    <submittedName>
        <fullName evidence="1">Uncharacterized protein</fullName>
    </submittedName>
</protein>
<name>A0A2T7BE53_9BACT</name>
<sequence length="60" mass="6605">MGKLILEMQFSLDGFAEMHFLVNPAALGKGLRIFHDLTQLALVKATGFACGVTALHYRLQ</sequence>